<dbReference type="Gene3D" id="1.10.287.90">
    <property type="match status" value="1"/>
</dbReference>
<dbReference type="GO" id="GO:0005507">
    <property type="term" value="F:copper ion binding"/>
    <property type="evidence" value="ECO:0007669"/>
    <property type="project" value="InterPro"/>
</dbReference>
<dbReference type="CDD" id="cd13912">
    <property type="entry name" value="CcO_II_C"/>
    <property type="match status" value="1"/>
</dbReference>
<evidence type="ECO:0000256" key="11">
    <source>
        <dbReference type="ARBA" id="ARBA00023136"/>
    </source>
</evidence>
<evidence type="ECO:0000256" key="8">
    <source>
        <dbReference type="ARBA" id="ARBA00022982"/>
    </source>
</evidence>
<evidence type="ECO:0000256" key="16">
    <source>
        <dbReference type="SAM" id="MobiDB-lite"/>
    </source>
</evidence>
<dbReference type="InterPro" id="IPR008972">
    <property type="entry name" value="Cupredoxin"/>
</dbReference>
<name>A0A344PI85_9RHOB</name>
<evidence type="ECO:0000313" key="21">
    <source>
        <dbReference type="EMBL" id="AXC49090.1"/>
    </source>
</evidence>
<evidence type="ECO:0000256" key="1">
    <source>
        <dbReference type="ARBA" id="ARBA00004141"/>
    </source>
</evidence>
<evidence type="ECO:0000313" key="22">
    <source>
        <dbReference type="Proteomes" id="UP000252023"/>
    </source>
</evidence>
<dbReference type="InterPro" id="IPR045187">
    <property type="entry name" value="CcO_II"/>
</dbReference>
<evidence type="ECO:0000256" key="5">
    <source>
        <dbReference type="ARBA" id="ARBA00022692"/>
    </source>
</evidence>
<dbReference type="PROSITE" id="PS50857">
    <property type="entry name" value="COX2_CUA"/>
    <property type="match status" value="1"/>
</dbReference>
<evidence type="ECO:0000256" key="12">
    <source>
        <dbReference type="ARBA" id="ARBA00024688"/>
    </source>
</evidence>
<evidence type="ECO:0000256" key="17">
    <source>
        <dbReference type="SAM" id="Phobius"/>
    </source>
</evidence>
<proteinExistence type="inferred from homology"/>
<dbReference type="SUPFAM" id="SSF81464">
    <property type="entry name" value="Cytochrome c oxidase subunit II-like, transmembrane region"/>
    <property type="match status" value="1"/>
</dbReference>
<keyword evidence="8 14" id="KW-0249">Electron transport</keyword>
<comment type="subcellular location">
    <subcellularLocation>
        <location evidence="14">Cell membrane</location>
        <topology evidence="14">Multi-pass membrane protein</topology>
    </subcellularLocation>
    <subcellularLocation>
        <location evidence="1">Membrane</location>
        <topology evidence="1">Multi-pass membrane protein</topology>
    </subcellularLocation>
</comment>
<evidence type="ECO:0000256" key="13">
    <source>
        <dbReference type="ARBA" id="ARBA00047816"/>
    </source>
</evidence>
<evidence type="ECO:0000256" key="4">
    <source>
        <dbReference type="ARBA" id="ARBA00022660"/>
    </source>
</evidence>
<dbReference type="Pfam" id="PF00116">
    <property type="entry name" value="COX2"/>
    <property type="match status" value="1"/>
</dbReference>
<dbReference type="PRINTS" id="PR01166">
    <property type="entry name" value="CYCOXIDASEII"/>
</dbReference>
<feature type="region of interest" description="Disordered" evidence="16">
    <location>
        <begin position="288"/>
        <end position="312"/>
    </location>
</feature>
<keyword evidence="5 14" id="KW-0812">Transmembrane</keyword>
<evidence type="ECO:0000256" key="7">
    <source>
        <dbReference type="ARBA" id="ARBA00022967"/>
    </source>
</evidence>
<reference evidence="22" key="1">
    <citation type="submission" date="2018-07" db="EMBL/GenBank/DDBJ databases">
        <title>Genome sequencing of Paracoccus sp. SC2-6.</title>
        <authorList>
            <person name="Heo J."/>
            <person name="Kim S.-J."/>
            <person name="Kwon S.-W."/>
        </authorList>
    </citation>
    <scope>NUCLEOTIDE SEQUENCE [LARGE SCALE GENOMIC DNA]</scope>
    <source>
        <strain evidence="22">SC2-6</strain>
    </source>
</reference>
<dbReference type="EMBL" id="CP030918">
    <property type="protein sequence ID" value="AXC49090.1"/>
    <property type="molecule type" value="Genomic_DNA"/>
</dbReference>
<comment type="similarity">
    <text evidence="2 14">Belongs to the cytochrome c oxidase subunit 2 family.</text>
</comment>
<dbReference type="EC" id="7.1.1.9" evidence="15"/>
<evidence type="ECO:0000256" key="10">
    <source>
        <dbReference type="ARBA" id="ARBA00023008"/>
    </source>
</evidence>
<dbReference type="KEGG" id="pars:DRW48_04785"/>
<dbReference type="PROSITE" id="PS00078">
    <property type="entry name" value="COX2"/>
    <property type="match status" value="1"/>
</dbReference>
<keyword evidence="3 14" id="KW-0813">Transport</keyword>
<sequence length="312" mass="34274">MMLMAMTRRMTAAGTGLAMLFAAGAVHAQEVLGDLPHIGKPVPKGMGFQPGVTSIAHDQIWLDHFVLLIITAVVIFVVALLLICIFRFNQRVNPIPARFSHNTPLEIAWTLVPVLILLVIGIFSLPILFRSQEMPSDPDVVIKAIGNQWYWSYEYPEDEVTFDSLMLAKEDLEANGYMPDEYLLAVDNAVVVPVGKKVLMQYTANDVIHSWAMPSFAIKQDAVPGRIAQAWFTVDREGVYFGQCSELCGINHAYMPIVVKAVSPEKYAAWMTEAKQQFASADAPRATVQTAAASAPETNPAPTGELRVAKAD</sequence>
<dbReference type="Proteomes" id="UP000252023">
    <property type="component" value="Chromosome"/>
</dbReference>
<dbReference type="InterPro" id="IPR034210">
    <property type="entry name" value="CcO_II_C"/>
</dbReference>
<dbReference type="InterPro" id="IPR011759">
    <property type="entry name" value="Cyt_c_oxidase_su2_TM_dom"/>
</dbReference>
<keyword evidence="22" id="KW-1185">Reference proteome</keyword>
<keyword evidence="18" id="KW-0732">Signal</keyword>
<evidence type="ECO:0000256" key="6">
    <source>
        <dbReference type="ARBA" id="ARBA00022723"/>
    </source>
</evidence>
<feature type="signal peptide" evidence="18">
    <location>
        <begin position="1"/>
        <end position="28"/>
    </location>
</feature>
<dbReference type="InterPro" id="IPR001505">
    <property type="entry name" value="Copper_CuA"/>
</dbReference>
<comment type="catalytic activity">
    <reaction evidence="13 15">
        <text>4 Fe(II)-[cytochrome c] + O2 + 8 H(+)(in) = 4 Fe(III)-[cytochrome c] + 2 H2O + 4 H(+)(out)</text>
        <dbReference type="Rhea" id="RHEA:11436"/>
        <dbReference type="Rhea" id="RHEA-COMP:10350"/>
        <dbReference type="Rhea" id="RHEA-COMP:14399"/>
        <dbReference type="ChEBI" id="CHEBI:15377"/>
        <dbReference type="ChEBI" id="CHEBI:15378"/>
        <dbReference type="ChEBI" id="CHEBI:15379"/>
        <dbReference type="ChEBI" id="CHEBI:29033"/>
        <dbReference type="ChEBI" id="CHEBI:29034"/>
        <dbReference type="EC" id="7.1.1.9"/>
    </reaction>
</comment>
<comment type="cofactor">
    <cofactor evidence="15">
        <name>Cu cation</name>
        <dbReference type="ChEBI" id="CHEBI:23378"/>
    </cofactor>
    <text evidence="15">Binds a copper A center.</text>
</comment>
<dbReference type="AlphaFoldDB" id="A0A344PI85"/>
<dbReference type="Gene3D" id="2.60.40.420">
    <property type="entry name" value="Cupredoxins - blue copper proteins"/>
    <property type="match status" value="1"/>
</dbReference>
<dbReference type="OrthoDB" id="9781261at2"/>
<feature type="transmembrane region" description="Helical" evidence="17">
    <location>
        <begin position="107"/>
        <end position="129"/>
    </location>
</feature>
<evidence type="ECO:0000256" key="3">
    <source>
        <dbReference type="ARBA" id="ARBA00022448"/>
    </source>
</evidence>
<dbReference type="GO" id="GO:0005886">
    <property type="term" value="C:plasma membrane"/>
    <property type="evidence" value="ECO:0007669"/>
    <property type="project" value="UniProtKB-SubCell"/>
</dbReference>
<evidence type="ECO:0000259" key="20">
    <source>
        <dbReference type="PROSITE" id="PS50999"/>
    </source>
</evidence>
<dbReference type="InterPro" id="IPR002429">
    <property type="entry name" value="CcO_II-like_C"/>
</dbReference>
<protein>
    <recommendedName>
        <fullName evidence="15">Cytochrome c oxidase subunit 2</fullName>
        <ecNumber evidence="15">7.1.1.9</ecNumber>
    </recommendedName>
</protein>
<feature type="compositionally biased region" description="Polar residues" evidence="16">
    <location>
        <begin position="288"/>
        <end position="301"/>
    </location>
</feature>
<keyword evidence="11 17" id="KW-0472">Membrane</keyword>
<accession>A0A344PI85</accession>
<evidence type="ECO:0000256" key="18">
    <source>
        <dbReference type="SAM" id="SignalP"/>
    </source>
</evidence>
<dbReference type="GO" id="GO:0016491">
    <property type="term" value="F:oxidoreductase activity"/>
    <property type="evidence" value="ECO:0007669"/>
    <property type="project" value="InterPro"/>
</dbReference>
<dbReference type="NCBIfam" id="TIGR02866">
    <property type="entry name" value="CoxB"/>
    <property type="match status" value="1"/>
</dbReference>
<dbReference type="RefSeq" id="WP_114075409.1">
    <property type="nucleotide sequence ID" value="NZ_CP030918.1"/>
</dbReference>
<comment type="function">
    <text evidence="12 15">Subunits I and II form the functional core of the enzyme complex. Electrons originating in cytochrome c are transferred via heme a and Cu(A) to the binuclear center formed by heme a3 and Cu(B).</text>
</comment>
<organism evidence="21 22">
    <name type="scientific">Paracoccus suum</name>
    <dbReference type="NCBI Taxonomy" id="2259340"/>
    <lineage>
        <taxon>Bacteria</taxon>
        <taxon>Pseudomonadati</taxon>
        <taxon>Pseudomonadota</taxon>
        <taxon>Alphaproteobacteria</taxon>
        <taxon>Rhodobacterales</taxon>
        <taxon>Paracoccaceae</taxon>
        <taxon>Paracoccus</taxon>
    </lineage>
</organism>
<evidence type="ECO:0000256" key="15">
    <source>
        <dbReference type="RuleBase" id="RU004024"/>
    </source>
</evidence>
<feature type="domain" description="Cytochrome oxidase subunit II copper A binding" evidence="19">
    <location>
        <begin position="137"/>
        <end position="273"/>
    </location>
</feature>
<feature type="chain" id="PRO_5017037845" description="Cytochrome c oxidase subunit 2" evidence="18">
    <location>
        <begin position="29"/>
        <end position="312"/>
    </location>
</feature>
<evidence type="ECO:0000256" key="2">
    <source>
        <dbReference type="ARBA" id="ARBA00007866"/>
    </source>
</evidence>
<dbReference type="InterPro" id="IPR036257">
    <property type="entry name" value="Cyt_c_oxidase_su2_TM_sf"/>
</dbReference>
<evidence type="ECO:0000256" key="14">
    <source>
        <dbReference type="RuleBase" id="RU000456"/>
    </source>
</evidence>
<dbReference type="InterPro" id="IPR014222">
    <property type="entry name" value="Cyt_c_oxidase_su2"/>
</dbReference>
<dbReference type="GO" id="GO:0042773">
    <property type="term" value="P:ATP synthesis coupled electron transport"/>
    <property type="evidence" value="ECO:0007669"/>
    <property type="project" value="TreeGrafter"/>
</dbReference>
<dbReference type="Pfam" id="PF02790">
    <property type="entry name" value="COX2_TM"/>
    <property type="match status" value="1"/>
</dbReference>
<keyword evidence="10 15" id="KW-0186">Copper</keyword>
<gene>
    <name evidence="21" type="primary">coxB</name>
    <name evidence="21" type="ORF">DRW48_04785</name>
</gene>
<keyword evidence="4 14" id="KW-0679">Respiratory chain</keyword>
<dbReference type="PANTHER" id="PTHR22888:SF9">
    <property type="entry name" value="CYTOCHROME C OXIDASE SUBUNIT 2"/>
    <property type="match status" value="1"/>
</dbReference>
<dbReference type="SUPFAM" id="SSF49503">
    <property type="entry name" value="Cupredoxins"/>
    <property type="match status" value="1"/>
</dbReference>
<keyword evidence="7" id="KW-1278">Translocase</keyword>
<dbReference type="GO" id="GO:0004129">
    <property type="term" value="F:cytochrome-c oxidase activity"/>
    <property type="evidence" value="ECO:0007669"/>
    <property type="project" value="UniProtKB-EC"/>
</dbReference>
<evidence type="ECO:0000256" key="9">
    <source>
        <dbReference type="ARBA" id="ARBA00022989"/>
    </source>
</evidence>
<feature type="domain" description="Cytochrome oxidase subunit II transmembrane region profile" evidence="20">
    <location>
        <begin position="40"/>
        <end position="135"/>
    </location>
</feature>
<keyword evidence="9 17" id="KW-1133">Transmembrane helix</keyword>
<feature type="transmembrane region" description="Helical" evidence="17">
    <location>
        <begin position="65"/>
        <end position="86"/>
    </location>
</feature>
<dbReference type="PROSITE" id="PS50999">
    <property type="entry name" value="COX2_TM"/>
    <property type="match status" value="1"/>
</dbReference>
<keyword evidence="6 15" id="KW-0479">Metal-binding</keyword>
<dbReference type="PANTHER" id="PTHR22888">
    <property type="entry name" value="CYTOCHROME C OXIDASE, SUBUNIT II"/>
    <property type="match status" value="1"/>
</dbReference>
<evidence type="ECO:0000259" key="19">
    <source>
        <dbReference type="PROSITE" id="PS50857"/>
    </source>
</evidence>